<sequence>MNLAVLGLLSCVCLSGLALSALFVMQHQARRDRLQTRFVAVLDPHSRPRNRALPSLMLAARPATDRSPATLILSAFGIDRSRTAHLPVAWPILLTVSLVVARALIFVVDMIVGSWGILLWPVLWLIVSRSVFGWSDRRHMRALFNQFPDALAMIVRAVRIGIPVSQAVQGVAKDSPQPTAGEFAKLADALSIGKPIDEAMIDLAERNRLPEYRFFAAALTLQNQTGGGLATTLENLADVIRQRVYARAKGYALAAEARMSALVLTILPVFTFFALLLISPAYIMLLLNTSSGHKVFGVALALLGIGQFCMRTLIRKSLS</sequence>
<dbReference type="KEGG" id="lck:HN018_04430"/>
<evidence type="ECO:0000256" key="5">
    <source>
        <dbReference type="ARBA" id="ARBA00023136"/>
    </source>
</evidence>
<keyword evidence="9" id="KW-1185">Reference proteome</keyword>
<keyword evidence="5 6" id="KW-0472">Membrane</keyword>
<feature type="transmembrane region" description="Helical" evidence="6">
    <location>
        <begin position="114"/>
        <end position="132"/>
    </location>
</feature>
<feature type="transmembrane region" description="Helical" evidence="6">
    <location>
        <begin position="6"/>
        <end position="25"/>
    </location>
</feature>
<evidence type="ECO:0000256" key="1">
    <source>
        <dbReference type="ARBA" id="ARBA00004651"/>
    </source>
</evidence>
<name>A0A6M8HM21_9PROT</name>
<feature type="transmembrane region" description="Helical" evidence="6">
    <location>
        <begin position="295"/>
        <end position="314"/>
    </location>
</feature>
<evidence type="ECO:0000313" key="8">
    <source>
        <dbReference type="EMBL" id="QKE89382.1"/>
    </source>
</evidence>
<dbReference type="Proteomes" id="UP000500767">
    <property type="component" value="Chromosome"/>
</dbReference>
<evidence type="ECO:0000313" key="9">
    <source>
        <dbReference type="Proteomes" id="UP000500767"/>
    </source>
</evidence>
<evidence type="ECO:0000256" key="6">
    <source>
        <dbReference type="SAM" id="Phobius"/>
    </source>
</evidence>
<keyword evidence="4 6" id="KW-1133">Transmembrane helix</keyword>
<dbReference type="GO" id="GO:0005886">
    <property type="term" value="C:plasma membrane"/>
    <property type="evidence" value="ECO:0007669"/>
    <property type="project" value="UniProtKB-SubCell"/>
</dbReference>
<dbReference type="InterPro" id="IPR042094">
    <property type="entry name" value="T2SS_GspF_sf"/>
</dbReference>
<keyword evidence="2" id="KW-1003">Cell membrane</keyword>
<dbReference type="InterPro" id="IPR018076">
    <property type="entry name" value="T2SS_GspF_dom"/>
</dbReference>
<gene>
    <name evidence="8" type="ORF">HN018_04430</name>
</gene>
<dbReference type="PANTHER" id="PTHR35007">
    <property type="entry name" value="INTEGRAL MEMBRANE PROTEIN-RELATED"/>
    <property type="match status" value="1"/>
</dbReference>
<evidence type="ECO:0000256" key="4">
    <source>
        <dbReference type="ARBA" id="ARBA00022989"/>
    </source>
</evidence>
<evidence type="ECO:0000259" key="7">
    <source>
        <dbReference type="Pfam" id="PF00482"/>
    </source>
</evidence>
<keyword evidence="3 6" id="KW-0812">Transmembrane</keyword>
<feature type="transmembrane region" description="Helical" evidence="6">
    <location>
        <begin position="261"/>
        <end position="283"/>
    </location>
</feature>
<evidence type="ECO:0000256" key="2">
    <source>
        <dbReference type="ARBA" id="ARBA00022475"/>
    </source>
</evidence>
<dbReference type="AlphaFoldDB" id="A0A6M8HM21"/>
<comment type="subcellular location">
    <subcellularLocation>
        <location evidence="1">Cell membrane</location>
        <topology evidence="1">Multi-pass membrane protein</topology>
    </subcellularLocation>
</comment>
<proteinExistence type="predicted"/>
<dbReference type="RefSeq" id="WP_171837508.1">
    <property type="nucleotide sequence ID" value="NZ_CP053708.1"/>
</dbReference>
<feature type="domain" description="Type II secretion system protein GspF" evidence="7">
    <location>
        <begin position="152"/>
        <end position="276"/>
    </location>
</feature>
<reference evidence="8 9" key="1">
    <citation type="journal article" date="2014" name="World J. Microbiol. Biotechnol.">
        <title>Biodiversity and physiological characteristics of Antarctic and Arctic lichens-associated bacteria.</title>
        <authorList>
            <person name="Lee Y.M."/>
            <person name="Kim E.H."/>
            <person name="Lee H.K."/>
            <person name="Hong S.G."/>
        </authorList>
    </citation>
    <scope>NUCLEOTIDE SEQUENCE [LARGE SCALE GENOMIC DNA]</scope>
    <source>
        <strain evidence="8 9">PAMC 26569</strain>
    </source>
</reference>
<organism evidence="8 9">
    <name type="scientific">Lichenicola cladoniae</name>
    <dbReference type="NCBI Taxonomy" id="1484109"/>
    <lineage>
        <taxon>Bacteria</taxon>
        <taxon>Pseudomonadati</taxon>
        <taxon>Pseudomonadota</taxon>
        <taxon>Alphaproteobacteria</taxon>
        <taxon>Acetobacterales</taxon>
        <taxon>Acetobacteraceae</taxon>
        <taxon>Lichenicola</taxon>
    </lineage>
</organism>
<dbReference type="PANTHER" id="PTHR35007:SF1">
    <property type="entry name" value="PILUS ASSEMBLY PROTEIN"/>
    <property type="match status" value="1"/>
</dbReference>
<feature type="transmembrane region" description="Helical" evidence="6">
    <location>
        <begin position="88"/>
        <end position="108"/>
    </location>
</feature>
<accession>A0A6M8HM21</accession>
<dbReference type="EMBL" id="CP053708">
    <property type="protein sequence ID" value="QKE89382.1"/>
    <property type="molecule type" value="Genomic_DNA"/>
</dbReference>
<dbReference type="Gene3D" id="1.20.81.30">
    <property type="entry name" value="Type II secretion system (T2SS), domain F"/>
    <property type="match status" value="1"/>
</dbReference>
<dbReference type="Pfam" id="PF00482">
    <property type="entry name" value="T2SSF"/>
    <property type="match status" value="1"/>
</dbReference>
<evidence type="ECO:0000256" key="3">
    <source>
        <dbReference type="ARBA" id="ARBA00022692"/>
    </source>
</evidence>
<protein>
    <submittedName>
        <fullName evidence="8">Type II secretion system protein F</fullName>
    </submittedName>
</protein>